<proteinExistence type="predicted"/>
<gene>
    <name evidence="1" type="ORF">AJAP_10640</name>
</gene>
<sequence length="176" mass="19587">MSWNDFYQRRDILEAALRQAGHHPSDAISLEEIPGATKYFATEEELLVALRYKWNQVFAGHLRAEMTDPDYADQDLALDRVEAVTRAWNSATTEHETLRAVLDAALDRCPALIPSHEAELRTLALTAGLADGKEPVDEITQVGSAFATLLRHGRHAKPARRRSPMGHLLRLLAPSA</sequence>
<dbReference type="KEGG" id="aja:AJAP_10640"/>
<evidence type="ECO:0000313" key="1">
    <source>
        <dbReference type="EMBL" id="AIG75018.1"/>
    </source>
</evidence>
<keyword evidence="2" id="KW-1185">Reference proteome</keyword>
<dbReference type="Proteomes" id="UP000028492">
    <property type="component" value="Chromosome"/>
</dbReference>
<dbReference type="HOGENOM" id="CLU_1546704_0_0_11"/>
<dbReference type="eggNOG" id="ENOG5033XT6">
    <property type="taxonomic scope" value="Bacteria"/>
</dbReference>
<dbReference type="AlphaFoldDB" id="A0A075UPS9"/>
<dbReference type="EMBL" id="CP008953">
    <property type="protein sequence ID" value="AIG75018.1"/>
    <property type="molecule type" value="Genomic_DNA"/>
</dbReference>
<organism evidence="1 2">
    <name type="scientific">Amycolatopsis japonica</name>
    <dbReference type="NCBI Taxonomy" id="208439"/>
    <lineage>
        <taxon>Bacteria</taxon>
        <taxon>Bacillati</taxon>
        <taxon>Actinomycetota</taxon>
        <taxon>Actinomycetes</taxon>
        <taxon>Pseudonocardiales</taxon>
        <taxon>Pseudonocardiaceae</taxon>
        <taxon>Amycolatopsis</taxon>
        <taxon>Amycolatopsis japonica group</taxon>
    </lineage>
</organism>
<reference evidence="1 2" key="1">
    <citation type="journal article" date="2014" name="J. Biotechnol.">
        <title>Complete genome sequence of the actinobacterium Amycolatopsis japonica MG417-CF17(T) (=DSM 44213T) producing (S,S)-N,N'-ethylenediaminedisuccinic acid.</title>
        <authorList>
            <person name="Stegmann E."/>
            <person name="Albersmeier A."/>
            <person name="Spohn M."/>
            <person name="Gert H."/>
            <person name="Weber T."/>
            <person name="Wohlleben W."/>
            <person name="Kalinowski J."/>
            <person name="Ruckert C."/>
        </authorList>
    </citation>
    <scope>NUCLEOTIDE SEQUENCE [LARGE SCALE GENOMIC DNA]</scope>
    <source>
        <strain evidence="2">MG417-CF17 (DSM 44213)</strain>
    </source>
</reference>
<accession>A0A075UPS9</accession>
<dbReference type="STRING" id="208439.AJAP_10640"/>
<evidence type="ECO:0000313" key="2">
    <source>
        <dbReference type="Proteomes" id="UP000028492"/>
    </source>
</evidence>
<protein>
    <recommendedName>
        <fullName evidence="3">TetR family transcriptional regulator</fullName>
    </recommendedName>
</protein>
<dbReference type="RefSeq" id="WP_038510111.1">
    <property type="nucleotide sequence ID" value="NZ_CP008953.1"/>
</dbReference>
<name>A0A075UPS9_9PSEU</name>
<evidence type="ECO:0008006" key="3">
    <source>
        <dbReference type="Google" id="ProtNLM"/>
    </source>
</evidence>